<accession>A0A8A4ZDH2</accession>
<evidence type="ECO:0000313" key="1">
    <source>
        <dbReference type="EMBL" id="QTE29461.1"/>
    </source>
</evidence>
<evidence type="ECO:0008006" key="3">
    <source>
        <dbReference type="Google" id="ProtNLM"/>
    </source>
</evidence>
<proteinExistence type="predicted"/>
<dbReference type="RefSeq" id="WP_227423744.1">
    <property type="nucleotide sequence ID" value="NZ_CP071868.1"/>
</dbReference>
<dbReference type="KEGG" id="psic:J4E96_19755"/>
<dbReference type="Proteomes" id="UP000663937">
    <property type="component" value="Chromosome"/>
</dbReference>
<evidence type="ECO:0000313" key="2">
    <source>
        <dbReference type="Proteomes" id="UP000663937"/>
    </source>
</evidence>
<organism evidence="1 2">
    <name type="scientific">Pengzhenrongella sicca</name>
    <dbReference type="NCBI Taxonomy" id="2819238"/>
    <lineage>
        <taxon>Bacteria</taxon>
        <taxon>Bacillati</taxon>
        <taxon>Actinomycetota</taxon>
        <taxon>Actinomycetes</taxon>
        <taxon>Micrococcales</taxon>
        <taxon>Pengzhenrongella</taxon>
    </lineage>
</organism>
<keyword evidence="2" id="KW-1185">Reference proteome</keyword>
<dbReference type="AlphaFoldDB" id="A0A8A4ZDH2"/>
<sequence>MEEITLSALAQRADDDDPLGALAALAELRREVDRREELAVRRARVGGVSWAAIAIMLGVSRQAVHHKYGGTRFGRG</sequence>
<reference evidence="1" key="1">
    <citation type="submission" date="2021-03" db="EMBL/GenBank/DDBJ databases">
        <title>Pengzhenrongella sicca gen. nov., sp. nov., a new member of suborder Micrococcineae isolated from High-Arctic tundra soil.</title>
        <authorList>
            <person name="Peng F."/>
        </authorList>
    </citation>
    <scope>NUCLEOTIDE SEQUENCE</scope>
    <source>
        <strain evidence="1">LRZ-2</strain>
    </source>
</reference>
<protein>
    <recommendedName>
        <fullName evidence="3">RNA polymerase subunit sigma-70</fullName>
    </recommendedName>
</protein>
<gene>
    <name evidence="1" type="ORF">J4E96_19755</name>
</gene>
<name>A0A8A4ZDH2_9MICO</name>
<dbReference type="EMBL" id="CP071868">
    <property type="protein sequence ID" value="QTE29461.1"/>
    <property type="molecule type" value="Genomic_DNA"/>
</dbReference>